<dbReference type="EMBL" id="JANKHO010000146">
    <property type="protein sequence ID" value="KAJ3514422.1"/>
    <property type="molecule type" value="Genomic_DNA"/>
</dbReference>
<protein>
    <recommendedName>
        <fullName evidence="4">BTB domain-containing protein</fullName>
    </recommendedName>
</protein>
<dbReference type="OrthoDB" id="2746456at2759"/>
<accession>A0A9W8MYW3</accession>
<evidence type="ECO:0000313" key="3">
    <source>
        <dbReference type="Proteomes" id="UP001148786"/>
    </source>
</evidence>
<name>A0A9W8MYW3_9AGAR</name>
<dbReference type="Proteomes" id="UP001148786">
    <property type="component" value="Unassembled WGS sequence"/>
</dbReference>
<proteinExistence type="predicted"/>
<comment type="caution">
    <text evidence="2">The sequence shown here is derived from an EMBL/GenBank/DDBJ whole genome shotgun (WGS) entry which is preliminary data.</text>
</comment>
<reference evidence="2" key="1">
    <citation type="submission" date="2022-07" db="EMBL/GenBank/DDBJ databases">
        <title>Genome Sequence of Agrocybe chaxingu.</title>
        <authorList>
            <person name="Buettner E."/>
        </authorList>
    </citation>
    <scope>NUCLEOTIDE SEQUENCE</scope>
    <source>
        <strain evidence="2">MP-N11</strain>
    </source>
</reference>
<evidence type="ECO:0008006" key="4">
    <source>
        <dbReference type="Google" id="ProtNLM"/>
    </source>
</evidence>
<dbReference type="AlphaFoldDB" id="A0A9W8MYW3"/>
<evidence type="ECO:0000313" key="2">
    <source>
        <dbReference type="EMBL" id="KAJ3514422.1"/>
    </source>
</evidence>
<sequence>MSTSVRKSPRLIRTASKSSDLLGSGVKSSPVLGFQTPVLPTISKAKTSSIISLSSDTSAPKFPATPRSVSKRKRQEEESCPQPRPSKSRETFVQHDVHWAADGNIMVQIGGVRFKVYRSRLMDRSTWFRYLFDRQVGRPGQAGFEGRDGVEHVLKNVELVCDLDCFFLDGVPNIPSPRGFAELLNAMDAGINFAHNSPSYDVLARILTASSFFGVQCCLDYARASISNLFADNWESITKEIQTLASHAILIGRSFNLPQILRRAFYDLARSQYTFPQASAESLLKGDPNVRNLAAKDVMLHLALQSHLKASWEDIGRMVECKCSDSECGLYHHAPGIIVHTRTKYPIDPILGIKTLLKQDWMLLGYCERAQKTVKAKLEQERERIWEQLKVWIDVTIDDKVAFGL</sequence>
<feature type="region of interest" description="Disordered" evidence="1">
    <location>
        <begin position="1"/>
        <end position="34"/>
    </location>
</feature>
<keyword evidence="3" id="KW-1185">Reference proteome</keyword>
<feature type="region of interest" description="Disordered" evidence="1">
    <location>
        <begin position="50"/>
        <end position="91"/>
    </location>
</feature>
<evidence type="ECO:0000256" key="1">
    <source>
        <dbReference type="SAM" id="MobiDB-lite"/>
    </source>
</evidence>
<feature type="compositionally biased region" description="Low complexity" evidence="1">
    <location>
        <begin position="50"/>
        <end position="59"/>
    </location>
</feature>
<organism evidence="2 3">
    <name type="scientific">Agrocybe chaxingu</name>
    <dbReference type="NCBI Taxonomy" id="84603"/>
    <lineage>
        <taxon>Eukaryota</taxon>
        <taxon>Fungi</taxon>
        <taxon>Dikarya</taxon>
        <taxon>Basidiomycota</taxon>
        <taxon>Agaricomycotina</taxon>
        <taxon>Agaricomycetes</taxon>
        <taxon>Agaricomycetidae</taxon>
        <taxon>Agaricales</taxon>
        <taxon>Agaricineae</taxon>
        <taxon>Strophariaceae</taxon>
        <taxon>Agrocybe</taxon>
    </lineage>
</organism>
<gene>
    <name evidence="2" type="ORF">NLJ89_g2390</name>
</gene>